<comment type="caution">
    <text evidence="2">The sequence shown here is derived from an EMBL/GenBank/DDBJ whole genome shotgun (WGS) entry which is preliminary data.</text>
</comment>
<dbReference type="AlphaFoldDB" id="A0A4Q1UHB3"/>
<dbReference type="EMBL" id="MZXW01000055">
    <property type="protein sequence ID" value="RXT33685.1"/>
    <property type="molecule type" value="Genomic_DNA"/>
</dbReference>
<sequence>MPIITHMCPHCLTDHIGLRVVAFAPTGNLNGVAHMDCPKCHMPSCATVVGTGQVPMANWGSHAGDIAAFNWEVKKFWPEVPGPIIPEDLPPDVERIYLAAERNYPTFGNEEPAGAMYRKALDVGLKKIDPETKGVLANRIKKLADDGKLTADIQEWSGHIRVLGNEAAHDEEPPTREELEDLRSFTEMVMRYLFTLPAMVNARKPPKA</sequence>
<protein>
    <recommendedName>
        <fullName evidence="1">DUF4145 domain-containing protein</fullName>
    </recommendedName>
</protein>
<dbReference type="Pfam" id="PF13643">
    <property type="entry name" value="DUF4145"/>
    <property type="match status" value="1"/>
</dbReference>
<evidence type="ECO:0000313" key="2">
    <source>
        <dbReference type="EMBL" id="RXT33685.1"/>
    </source>
</evidence>
<accession>A0A4Q1UHB3</accession>
<proteinExistence type="predicted"/>
<organism evidence="2 3">
    <name type="scientific">Bradyrhizobium betae</name>
    <dbReference type="NCBI Taxonomy" id="244734"/>
    <lineage>
        <taxon>Bacteria</taxon>
        <taxon>Pseudomonadati</taxon>
        <taxon>Pseudomonadota</taxon>
        <taxon>Alphaproteobacteria</taxon>
        <taxon>Hyphomicrobiales</taxon>
        <taxon>Nitrobacteraceae</taxon>
        <taxon>Bradyrhizobium</taxon>
    </lineage>
</organism>
<reference evidence="2 3" key="1">
    <citation type="submission" date="2017-03" db="EMBL/GenBank/DDBJ databases">
        <authorList>
            <person name="Safronova V.I."/>
            <person name="Sazanova A.L."/>
            <person name="Chirak E.R."/>
        </authorList>
    </citation>
    <scope>NUCLEOTIDE SEQUENCE [LARGE SCALE GENOMIC DNA]</scope>
    <source>
        <strain evidence="2 3">Opo-243</strain>
    </source>
</reference>
<name>A0A4Q1UHB3_9BRAD</name>
<dbReference type="Proteomes" id="UP000290819">
    <property type="component" value="Unassembled WGS sequence"/>
</dbReference>
<gene>
    <name evidence="2" type="ORF">B5V03_39945</name>
</gene>
<evidence type="ECO:0000259" key="1">
    <source>
        <dbReference type="Pfam" id="PF13643"/>
    </source>
</evidence>
<evidence type="ECO:0000313" key="3">
    <source>
        <dbReference type="Proteomes" id="UP000290819"/>
    </source>
</evidence>
<dbReference type="OrthoDB" id="6712829at2"/>
<feature type="domain" description="DUF4145" evidence="1">
    <location>
        <begin position="113"/>
        <end position="186"/>
    </location>
</feature>
<dbReference type="InterPro" id="IPR025285">
    <property type="entry name" value="DUF4145"/>
</dbReference>
<keyword evidence="3" id="KW-1185">Reference proteome</keyword>